<evidence type="ECO:0000313" key="10">
    <source>
        <dbReference type="Proteomes" id="UP001610432"/>
    </source>
</evidence>
<keyword evidence="4 7" id="KW-0472">Membrane</keyword>
<dbReference type="GeneID" id="98143501"/>
<feature type="region of interest" description="Disordered" evidence="6">
    <location>
        <begin position="375"/>
        <end position="410"/>
    </location>
</feature>
<feature type="transmembrane region" description="Helical" evidence="7">
    <location>
        <begin position="203"/>
        <end position="223"/>
    </location>
</feature>
<feature type="domain" description="Rhodopsin" evidence="8">
    <location>
        <begin position="25"/>
        <end position="266"/>
    </location>
</feature>
<feature type="transmembrane region" description="Helical" evidence="7">
    <location>
        <begin position="6"/>
        <end position="31"/>
    </location>
</feature>
<feature type="transmembrane region" description="Helical" evidence="7">
    <location>
        <begin position="84"/>
        <end position="108"/>
    </location>
</feature>
<accession>A0ABR4M2R1</accession>
<feature type="transmembrane region" description="Helical" evidence="7">
    <location>
        <begin position="43"/>
        <end position="64"/>
    </location>
</feature>
<evidence type="ECO:0000256" key="5">
    <source>
        <dbReference type="ARBA" id="ARBA00038359"/>
    </source>
</evidence>
<evidence type="ECO:0000256" key="4">
    <source>
        <dbReference type="ARBA" id="ARBA00023136"/>
    </source>
</evidence>
<evidence type="ECO:0000256" key="2">
    <source>
        <dbReference type="ARBA" id="ARBA00022692"/>
    </source>
</evidence>
<evidence type="ECO:0000256" key="6">
    <source>
        <dbReference type="SAM" id="MobiDB-lite"/>
    </source>
</evidence>
<gene>
    <name evidence="9" type="ORF">BJX67DRAFT_346572</name>
</gene>
<feature type="compositionally biased region" description="Polar residues" evidence="6">
    <location>
        <begin position="313"/>
        <end position="322"/>
    </location>
</feature>
<feature type="compositionally biased region" description="Basic residues" evidence="6">
    <location>
        <begin position="280"/>
        <end position="289"/>
    </location>
</feature>
<feature type="transmembrane region" description="Helical" evidence="7">
    <location>
        <begin position="120"/>
        <end position="141"/>
    </location>
</feature>
<evidence type="ECO:0000256" key="1">
    <source>
        <dbReference type="ARBA" id="ARBA00004141"/>
    </source>
</evidence>
<keyword evidence="2 7" id="KW-0812">Transmembrane</keyword>
<comment type="caution">
    <text evidence="9">The sequence shown here is derived from an EMBL/GenBank/DDBJ whole genome shotgun (WGS) entry which is preliminary data.</text>
</comment>
<dbReference type="PANTHER" id="PTHR33048">
    <property type="entry name" value="PTH11-LIKE INTEGRAL MEMBRANE PROTEIN (AFU_ORTHOLOGUE AFUA_5G11245)"/>
    <property type="match status" value="1"/>
</dbReference>
<reference evidence="9 10" key="1">
    <citation type="submission" date="2024-07" db="EMBL/GenBank/DDBJ databases">
        <title>Section-level genome sequencing and comparative genomics of Aspergillus sections Usti and Cavernicolus.</title>
        <authorList>
            <consortium name="Lawrence Berkeley National Laboratory"/>
            <person name="Nybo J.L."/>
            <person name="Vesth T.C."/>
            <person name="Theobald S."/>
            <person name="Frisvad J.C."/>
            <person name="Larsen T.O."/>
            <person name="Kjaerboelling I."/>
            <person name="Rothschild-Mancinelli K."/>
            <person name="Lyhne E.K."/>
            <person name="Kogle M.E."/>
            <person name="Barry K."/>
            <person name="Clum A."/>
            <person name="Na H."/>
            <person name="Ledsgaard L."/>
            <person name="Lin J."/>
            <person name="Lipzen A."/>
            <person name="Kuo A."/>
            <person name="Riley R."/>
            <person name="Mondo S."/>
            <person name="Labutti K."/>
            <person name="Haridas S."/>
            <person name="Pangalinan J."/>
            <person name="Salamov A.A."/>
            <person name="Simmons B.A."/>
            <person name="Magnuson J.K."/>
            <person name="Chen J."/>
            <person name="Drula E."/>
            <person name="Henrissat B."/>
            <person name="Wiebenga A."/>
            <person name="Lubbers R.J."/>
            <person name="Gomes A.C."/>
            <person name="Macurrencykelacurrency M.R."/>
            <person name="Stajich J."/>
            <person name="Grigoriev I.V."/>
            <person name="Mortensen U.H."/>
            <person name="De Vries R.P."/>
            <person name="Baker S.E."/>
            <person name="Andersen M.R."/>
        </authorList>
    </citation>
    <scope>NUCLEOTIDE SEQUENCE [LARGE SCALE GENOMIC DNA]</scope>
    <source>
        <strain evidence="9 10">CBS 449.75</strain>
    </source>
</reference>
<dbReference type="InterPro" id="IPR049326">
    <property type="entry name" value="Rhodopsin_dom_fungi"/>
</dbReference>
<dbReference type="Proteomes" id="UP001610432">
    <property type="component" value="Unassembled WGS sequence"/>
</dbReference>
<feature type="region of interest" description="Disordered" evidence="6">
    <location>
        <begin position="313"/>
        <end position="343"/>
    </location>
</feature>
<comment type="similarity">
    <text evidence="5">Belongs to the SAT4 family.</text>
</comment>
<dbReference type="Pfam" id="PF20684">
    <property type="entry name" value="Fung_rhodopsin"/>
    <property type="match status" value="1"/>
</dbReference>
<sequence length="439" mass="47135">MVDQGAAICGVGAAFLALSSIAVIVRCYVRLRIVKAFGWDDSVMVLAMLFYGMLCGCMIGGGIWGSGRHHSELTPEQQSMAMEYWLLCDVAYVVSSILAKISVCIFLLRVTLSASHRATLYSVTALVVITGIIFFIFLVIQCSPVSFFWTRFSGDTSGKCGYIDAIVIMLYIFSVTSAIFDLTVGLLPIFLVRMLRAHWRTKAAVAGLLGMACIASIAVIIRIPFVQTIRDQDFLYATVQVAIWSAIEVGLSITAGSLATTRPLFQILHSHFTSTGQSNRNRKPKPSSKYKKEQHALATFDSGLRLGFDSRVGRNSSVSSARPWTGTGTGKSRSSKSIDKERGPAAEFLEPYLGTMTIRSTVEAGCGDEFGHLTLDIGGGGGDEEPNTEGVRTEDDNGAGGRGGHKLTVPYAAANSGSGISVRRTFEVSSEATGSGKQI</sequence>
<proteinExistence type="inferred from homology"/>
<feature type="region of interest" description="Disordered" evidence="6">
    <location>
        <begin position="273"/>
        <end position="292"/>
    </location>
</feature>
<evidence type="ECO:0000256" key="3">
    <source>
        <dbReference type="ARBA" id="ARBA00022989"/>
    </source>
</evidence>
<dbReference type="PANTHER" id="PTHR33048:SF96">
    <property type="entry name" value="INTEGRAL MEMBRANE PROTEIN"/>
    <property type="match status" value="1"/>
</dbReference>
<dbReference type="EMBL" id="JBFXLQ010000007">
    <property type="protein sequence ID" value="KAL2870103.1"/>
    <property type="molecule type" value="Genomic_DNA"/>
</dbReference>
<comment type="subcellular location">
    <subcellularLocation>
        <location evidence="1">Membrane</location>
        <topology evidence="1">Multi-pass membrane protein</topology>
    </subcellularLocation>
</comment>
<organism evidence="9 10">
    <name type="scientific">Aspergillus lucknowensis</name>
    <dbReference type="NCBI Taxonomy" id="176173"/>
    <lineage>
        <taxon>Eukaryota</taxon>
        <taxon>Fungi</taxon>
        <taxon>Dikarya</taxon>
        <taxon>Ascomycota</taxon>
        <taxon>Pezizomycotina</taxon>
        <taxon>Eurotiomycetes</taxon>
        <taxon>Eurotiomycetidae</taxon>
        <taxon>Eurotiales</taxon>
        <taxon>Aspergillaceae</taxon>
        <taxon>Aspergillus</taxon>
        <taxon>Aspergillus subgen. Nidulantes</taxon>
    </lineage>
</organism>
<feature type="transmembrane region" description="Helical" evidence="7">
    <location>
        <begin position="161"/>
        <end position="191"/>
    </location>
</feature>
<name>A0ABR4M2R1_9EURO</name>
<dbReference type="RefSeq" id="XP_070889082.1">
    <property type="nucleotide sequence ID" value="XM_071028429.1"/>
</dbReference>
<evidence type="ECO:0000259" key="8">
    <source>
        <dbReference type="Pfam" id="PF20684"/>
    </source>
</evidence>
<keyword evidence="3 7" id="KW-1133">Transmembrane helix</keyword>
<protein>
    <recommendedName>
        <fullName evidence="8">Rhodopsin domain-containing protein</fullName>
    </recommendedName>
</protein>
<evidence type="ECO:0000256" key="7">
    <source>
        <dbReference type="SAM" id="Phobius"/>
    </source>
</evidence>
<dbReference type="InterPro" id="IPR052337">
    <property type="entry name" value="SAT4-like"/>
</dbReference>
<evidence type="ECO:0000313" key="9">
    <source>
        <dbReference type="EMBL" id="KAL2870103.1"/>
    </source>
</evidence>
<keyword evidence="10" id="KW-1185">Reference proteome</keyword>